<dbReference type="AlphaFoldDB" id="A0A0M4D990"/>
<protein>
    <submittedName>
        <fullName evidence="1">Uncharacterized protein</fullName>
    </submittedName>
</protein>
<dbReference type="EMBL" id="CP010802">
    <property type="protein sequence ID" value="ALC18022.1"/>
    <property type="molecule type" value="Genomic_DNA"/>
</dbReference>
<evidence type="ECO:0000313" key="1">
    <source>
        <dbReference type="EMBL" id="ALC18022.1"/>
    </source>
</evidence>
<accession>A0A0M4D990</accession>
<evidence type="ECO:0000313" key="2">
    <source>
        <dbReference type="Proteomes" id="UP000057158"/>
    </source>
</evidence>
<proteinExistence type="predicted"/>
<dbReference type="RefSeq" id="WP_053551983.1">
    <property type="nucleotide sequence ID" value="NZ_CP010802.1"/>
</dbReference>
<dbReference type="OrthoDB" id="5402510at2"/>
<name>A0A0M4D990_9BACT</name>
<keyword evidence="2" id="KW-1185">Reference proteome</keyword>
<organism evidence="1 2">
    <name type="scientific">Desulfuromonas soudanensis</name>
    <dbReference type="NCBI Taxonomy" id="1603606"/>
    <lineage>
        <taxon>Bacteria</taxon>
        <taxon>Pseudomonadati</taxon>
        <taxon>Thermodesulfobacteriota</taxon>
        <taxon>Desulfuromonadia</taxon>
        <taxon>Desulfuromonadales</taxon>
        <taxon>Desulfuromonadaceae</taxon>
        <taxon>Desulfuromonas</taxon>
    </lineage>
</organism>
<reference evidence="1 2" key="1">
    <citation type="submission" date="2015-07" db="EMBL/GenBank/DDBJ databases">
        <title>Isolation and Genomic Characterization of a Novel Halophilic Metal-Reducing Deltaproteobacterium from the Deep Subsurface.</title>
        <authorList>
            <person name="Badalamenti J.P."/>
            <person name="Summers Z.M."/>
            <person name="Gralnick J.A."/>
            <person name="Bond D.R."/>
        </authorList>
    </citation>
    <scope>NUCLEOTIDE SEQUENCE [LARGE SCALE GENOMIC DNA]</scope>
    <source>
        <strain evidence="1 2">WTL</strain>
    </source>
</reference>
<dbReference type="PATRIC" id="fig|1603606.3.peg.3552"/>
<gene>
    <name evidence="1" type="ORF">DSOUD_3302</name>
</gene>
<sequence>MDIEKIKVETENDQTLEVVVTSKKADAIWIVLGEGLHNVKCKLTPTRNNLAYVGSLMGREILYHRSVKEVSADIAKHNREPIMPVKR</sequence>
<dbReference type="Proteomes" id="UP000057158">
    <property type="component" value="Chromosome"/>
</dbReference>
<dbReference type="KEGG" id="des:DSOUD_3302"/>